<dbReference type="AlphaFoldDB" id="A0A2A2IBP2"/>
<evidence type="ECO:0000313" key="1">
    <source>
        <dbReference type="EMBL" id="PAV29149.1"/>
    </source>
</evidence>
<dbReference type="SUPFAM" id="SSF88659">
    <property type="entry name" value="Sigma3 and sigma4 domains of RNA polymerase sigma factors"/>
    <property type="match status" value="1"/>
</dbReference>
<dbReference type="OrthoDB" id="2942662at2"/>
<accession>A0A2A2IBP2</accession>
<dbReference type="EMBL" id="NPOA01000008">
    <property type="protein sequence ID" value="PAV29149.1"/>
    <property type="molecule type" value="Genomic_DNA"/>
</dbReference>
<dbReference type="Gene3D" id="1.10.10.10">
    <property type="entry name" value="Winged helix-like DNA-binding domain superfamily/Winged helix DNA-binding domain"/>
    <property type="match status" value="1"/>
</dbReference>
<sequence>MDDRTITSDDAIFFMDMVNSAKSPNHVPRFYQVKPYYKILDDPNSNEFQRFIKVYNAGIHILKEREQMILDDLYGINKPRITHKKASIPHNITQERVRQICYKAELKIVTYLLRQFKGILK</sequence>
<dbReference type="InterPro" id="IPR036388">
    <property type="entry name" value="WH-like_DNA-bd_sf"/>
</dbReference>
<keyword evidence="2" id="KW-1185">Reference proteome</keyword>
<evidence type="ECO:0008006" key="3">
    <source>
        <dbReference type="Google" id="ProtNLM"/>
    </source>
</evidence>
<name>A0A2A2IBP2_9BACI</name>
<dbReference type="Proteomes" id="UP000218887">
    <property type="component" value="Unassembled WGS sequence"/>
</dbReference>
<evidence type="ECO:0000313" key="2">
    <source>
        <dbReference type="Proteomes" id="UP000218887"/>
    </source>
</evidence>
<proteinExistence type="predicted"/>
<dbReference type="RefSeq" id="WP_095655821.1">
    <property type="nucleotide sequence ID" value="NZ_NPOA01000008.1"/>
</dbReference>
<reference evidence="1 2" key="1">
    <citation type="submission" date="2017-08" db="EMBL/GenBank/DDBJ databases">
        <title>Virgibacillus indicus sp. nov. and Virgibacillus profoundi sp. nov, two moderately halophilic bacteria isolated from marine sediment by using the Microfluidic Streak Plate.</title>
        <authorList>
            <person name="Xu B."/>
            <person name="Hu B."/>
            <person name="Wang J."/>
            <person name="Zhu Y."/>
            <person name="Huang L."/>
            <person name="Du W."/>
            <person name="Huang Y."/>
        </authorList>
    </citation>
    <scope>NUCLEOTIDE SEQUENCE [LARGE SCALE GENOMIC DNA]</scope>
    <source>
        <strain evidence="1 2">IO3-P3-H5</strain>
    </source>
</reference>
<protein>
    <recommendedName>
        <fullName evidence="3">RNA polymerase sigma-70 region 4 domain-containing protein</fullName>
    </recommendedName>
</protein>
<gene>
    <name evidence="1" type="ORF">CIL05_12160</name>
</gene>
<dbReference type="InterPro" id="IPR013324">
    <property type="entry name" value="RNA_pol_sigma_r3/r4-like"/>
</dbReference>
<organism evidence="1 2">
    <name type="scientific">Virgibacillus profundi</name>
    <dbReference type="NCBI Taxonomy" id="2024555"/>
    <lineage>
        <taxon>Bacteria</taxon>
        <taxon>Bacillati</taxon>
        <taxon>Bacillota</taxon>
        <taxon>Bacilli</taxon>
        <taxon>Bacillales</taxon>
        <taxon>Bacillaceae</taxon>
        <taxon>Virgibacillus</taxon>
    </lineage>
</organism>
<comment type="caution">
    <text evidence="1">The sequence shown here is derived from an EMBL/GenBank/DDBJ whole genome shotgun (WGS) entry which is preliminary data.</text>
</comment>